<feature type="domain" description="F5/8 type C" evidence="6">
    <location>
        <begin position="370"/>
        <end position="499"/>
    </location>
</feature>
<dbReference type="InterPro" id="IPR000421">
    <property type="entry name" value="FA58C"/>
</dbReference>
<dbReference type="PROSITE" id="PS50022">
    <property type="entry name" value="FA58C_3"/>
    <property type="match status" value="2"/>
</dbReference>
<reference evidence="7" key="1">
    <citation type="journal article" date="2023" name="G3 (Bethesda)">
        <title>Whole genome assembly and annotation of the endangered Caribbean coral Acropora cervicornis.</title>
        <authorList>
            <person name="Selwyn J.D."/>
            <person name="Vollmer S.V."/>
        </authorList>
    </citation>
    <scope>NUCLEOTIDE SEQUENCE</scope>
    <source>
        <strain evidence="7">K2</strain>
    </source>
</reference>
<dbReference type="SUPFAM" id="SSF52980">
    <property type="entry name" value="Restriction endonuclease-like"/>
    <property type="match status" value="1"/>
</dbReference>
<evidence type="ECO:0000256" key="5">
    <source>
        <dbReference type="SAM" id="MobiDB-lite"/>
    </source>
</evidence>
<dbReference type="PANTHER" id="PTHR24543:SF325">
    <property type="entry name" value="F5_8 TYPE C DOMAIN-CONTAINING PROTEIN"/>
    <property type="match status" value="1"/>
</dbReference>
<evidence type="ECO:0000313" key="7">
    <source>
        <dbReference type="EMBL" id="KAK2558863.1"/>
    </source>
</evidence>
<keyword evidence="1" id="KW-0540">Nuclease</keyword>
<comment type="caution">
    <text evidence="7">The sequence shown here is derived from an EMBL/GenBank/DDBJ whole genome shotgun (WGS) entry which is preliminary data.</text>
</comment>
<accession>A0AAD9QCP4</accession>
<proteinExistence type="predicted"/>
<dbReference type="InterPro" id="IPR011604">
    <property type="entry name" value="PDDEXK-like_dom_sf"/>
</dbReference>
<dbReference type="GO" id="GO:0004519">
    <property type="term" value="F:endonuclease activity"/>
    <property type="evidence" value="ECO:0007669"/>
    <property type="project" value="UniProtKB-KW"/>
</dbReference>
<evidence type="ECO:0000256" key="3">
    <source>
        <dbReference type="ARBA" id="ARBA00022801"/>
    </source>
</evidence>
<dbReference type="PANTHER" id="PTHR24543">
    <property type="entry name" value="MULTICOPPER OXIDASE-RELATED"/>
    <property type="match status" value="1"/>
</dbReference>
<feature type="compositionally biased region" description="Polar residues" evidence="5">
    <location>
        <begin position="64"/>
        <end position="74"/>
    </location>
</feature>
<keyword evidence="3" id="KW-0378">Hydrolase</keyword>
<feature type="compositionally biased region" description="Basic and acidic residues" evidence="5">
    <location>
        <begin position="49"/>
        <end position="62"/>
    </location>
</feature>
<dbReference type="InterPro" id="IPR011335">
    <property type="entry name" value="Restrct_endonuc-II-like"/>
</dbReference>
<reference evidence="7" key="2">
    <citation type="journal article" date="2023" name="Science">
        <title>Genomic signatures of disease resistance in endangered staghorn corals.</title>
        <authorList>
            <person name="Vollmer S.V."/>
            <person name="Selwyn J.D."/>
            <person name="Despard B.A."/>
            <person name="Roesel C.L."/>
        </authorList>
    </citation>
    <scope>NUCLEOTIDE SEQUENCE</scope>
    <source>
        <strain evidence="7">K2</strain>
    </source>
</reference>
<gene>
    <name evidence="7" type="ORF">P5673_018475</name>
</gene>
<dbReference type="InterPro" id="IPR034720">
    <property type="entry name" value="Viral_alk_exo"/>
</dbReference>
<evidence type="ECO:0000259" key="6">
    <source>
        <dbReference type="PROSITE" id="PS50022"/>
    </source>
</evidence>
<dbReference type="GO" id="GO:0006281">
    <property type="term" value="P:DNA repair"/>
    <property type="evidence" value="ECO:0007669"/>
    <property type="project" value="UniProtKB-ARBA"/>
</dbReference>
<evidence type="ECO:0000256" key="1">
    <source>
        <dbReference type="ARBA" id="ARBA00022722"/>
    </source>
</evidence>
<dbReference type="Gene3D" id="3.90.320.10">
    <property type="match status" value="1"/>
</dbReference>
<dbReference type="Pfam" id="PF00754">
    <property type="entry name" value="F5_F8_type_C"/>
    <property type="match status" value="3"/>
</dbReference>
<dbReference type="InterPro" id="IPR008979">
    <property type="entry name" value="Galactose-bd-like_sf"/>
</dbReference>
<dbReference type="GO" id="GO:0004527">
    <property type="term" value="F:exonuclease activity"/>
    <property type="evidence" value="ECO:0007669"/>
    <property type="project" value="UniProtKB-KW"/>
</dbReference>
<dbReference type="CDD" id="cd22343">
    <property type="entry name" value="PDDEXK_lambda_exonuclease-like"/>
    <property type="match status" value="1"/>
</dbReference>
<feature type="region of interest" description="Disordered" evidence="5">
    <location>
        <begin position="42"/>
        <end position="96"/>
    </location>
</feature>
<sequence>MAATNKEDSTTVKQSGQESSNLIALLNSMKASIDSGNSLLQELVSHKRSSPDDETKTSEGRRSCTASQKANAMSSHDDENYVSKEASTQHHNDASEADAVSSFGVCDIDETEDTVHEEWGMETLTTLVCCLQSAFFLSCSQDTAKMMLKVLYLLSILVAMPQYSSAECDFVIGMESGLISDLQISASSRWDSNHAPSQGRLNYQETTRKSGAWAAAHNNDKQWLQVFLGNTKITRVATQGRNYNPSWPYGSHSQWVTKYKLQYSNDGVTFQYYKEQGEVKTYKGSRDDAVHGQSTRLPPMWAGFDSQTGRHMWVEPEFTGNSDRDTVVENVLNLPIEAKFIRFQPTAWHGHISMRVELYGCPQSCLYAFDSQLTASSQWDGNHDPSQGKLNYQESRIKSGAWAAALNNGHQWLQVDLGSQKTVRTLATQGRNYEPHWPHGSHAQWVTKYKLQYSNDGLHFQYYKEQGAVKEFAGNTNRDTEVYHDLNPPKAKEINPRHFPQEEPQLAQSFPKEGYKADLKGLPNISFGTVWRFMIEGVESKKQLSIAKPLVKGFNFFKSGHVLYIGYLHESGKHYIKSQVLPSMKKDKVYTCFLVIASIGRVLNAHCKCPAGIDGRCNHVASTLFALEQHFKERQKTSSVAEDSCTSKPCKWIIPRKRKGPVTPISEISFVKHDYAKEKKAKKPKLNPAAKTCASDLKNWPGERLQNSYEALKEYQIESKKAVGWMHILPQKLNNQEEPLISPIKYHPISAEELKLRFEKVKRNINFEGEKIKKIEEQTRCQSNTNLWHRHRHPRITATKCYRIAVQRETTSPTKIIQDVLDYKEPFQSKSMQEGLEMEDNIIAAYKSLKQEEGVAGIIVQKCGFFISKHHGFLGASPDGLVHDPSAEDTEGLLELKYVQMEKQESL</sequence>
<dbReference type="CDD" id="cd00057">
    <property type="entry name" value="FA58C"/>
    <property type="match status" value="2"/>
</dbReference>
<protein>
    <submittedName>
        <fullName evidence="7">Lactadherin</fullName>
    </submittedName>
</protein>
<dbReference type="AlphaFoldDB" id="A0AAD9QCP4"/>
<feature type="compositionally biased region" description="Basic and acidic residues" evidence="5">
    <location>
        <begin position="75"/>
        <end position="94"/>
    </location>
</feature>
<organism evidence="7 8">
    <name type="scientific">Acropora cervicornis</name>
    <name type="common">Staghorn coral</name>
    <dbReference type="NCBI Taxonomy" id="6130"/>
    <lineage>
        <taxon>Eukaryota</taxon>
        <taxon>Metazoa</taxon>
        <taxon>Cnidaria</taxon>
        <taxon>Anthozoa</taxon>
        <taxon>Hexacorallia</taxon>
        <taxon>Scleractinia</taxon>
        <taxon>Astrocoeniina</taxon>
        <taxon>Acroporidae</taxon>
        <taxon>Acropora</taxon>
    </lineage>
</organism>
<name>A0AAD9QCP4_ACRCE</name>
<dbReference type="Gene3D" id="2.60.120.260">
    <property type="entry name" value="Galactose-binding domain-like"/>
    <property type="match status" value="2"/>
</dbReference>
<evidence type="ECO:0000256" key="4">
    <source>
        <dbReference type="ARBA" id="ARBA00022839"/>
    </source>
</evidence>
<dbReference type="EMBL" id="JARQWQ010000042">
    <property type="protein sequence ID" value="KAK2558863.1"/>
    <property type="molecule type" value="Genomic_DNA"/>
</dbReference>
<keyword evidence="4" id="KW-0269">Exonuclease</keyword>
<keyword evidence="2" id="KW-0255">Endonuclease</keyword>
<dbReference type="SUPFAM" id="SSF49785">
    <property type="entry name" value="Galactose-binding domain-like"/>
    <property type="match status" value="2"/>
</dbReference>
<dbReference type="PROSITE" id="PS01286">
    <property type="entry name" value="FA58C_2"/>
    <property type="match status" value="1"/>
</dbReference>
<keyword evidence="8" id="KW-1185">Reference proteome</keyword>
<dbReference type="Proteomes" id="UP001249851">
    <property type="component" value="Unassembled WGS sequence"/>
</dbReference>
<evidence type="ECO:0000256" key="2">
    <source>
        <dbReference type="ARBA" id="ARBA00022759"/>
    </source>
</evidence>
<evidence type="ECO:0000313" key="8">
    <source>
        <dbReference type="Proteomes" id="UP001249851"/>
    </source>
</evidence>
<dbReference type="Pfam" id="PF01771">
    <property type="entry name" value="Viral_alk_exo"/>
    <property type="match status" value="1"/>
</dbReference>
<dbReference type="SMART" id="SM00231">
    <property type="entry name" value="FA58C"/>
    <property type="match status" value="2"/>
</dbReference>
<feature type="domain" description="F5/8 type C" evidence="6">
    <location>
        <begin position="168"/>
        <end position="361"/>
    </location>
</feature>